<name>A0A5B6YKT7_DAVIN</name>
<evidence type="ECO:0000313" key="3">
    <source>
        <dbReference type="EMBL" id="MPA32390.1"/>
    </source>
</evidence>
<feature type="transmembrane region" description="Helical" evidence="2">
    <location>
        <begin position="67"/>
        <end position="87"/>
    </location>
</feature>
<evidence type="ECO:0000256" key="1">
    <source>
        <dbReference type="SAM" id="MobiDB-lite"/>
    </source>
</evidence>
<keyword evidence="2" id="KW-0472">Membrane</keyword>
<accession>A0A5B6YKT7</accession>
<reference evidence="3" key="1">
    <citation type="submission" date="2019-08" db="EMBL/GenBank/DDBJ databases">
        <title>Reference gene set and small RNA set construction with multiple tissues from Davidia involucrata Baill.</title>
        <authorList>
            <person name="Yang H."/>
            <person name="Zhou C."/>
            <person name="Li G."/>
            <person name="Wang J."/>
            <person name="Gao P."/>
            <person name="Wang M."/>
            <person name="Wang R."/>
            <person name="Zhao Y."/>
        </authorList>
    </citation>
    <scope>NUCLEOTIDE SEQUENCE</scope>
    <source>
        <tissue evidence="3">Mixed with DoveR01_LX</tissue>
    </source>
</reference>
<keyword evidence="2" id="KW-0812">Transmembrane</keyword>
<proteinExistence type="predicted"/>
<dbReference type="PANTHER" id="PTHR33640">
    <property type="entry name" value="TRANSMEMBRANE PROTEIN"/>
    <property type="match status" value="1"/>
</dbReference>
<protein>
    <recommendedName>
        <fullName evidence="4">DUF4408 domain-containing protein</fullName>
    </recommendedName>
</protein>
<keyword evidence="2" id="KW-1133">Transmembrane helix</keyword>
<sequence length="250" mass="28362">MDSRDIDNVKFEKANAMIRYHRLRSIAKLLRVLEVCVAFTFLSWSSIGLPTAVRLSGEYILQLSVYLMNPHVVFLIGNAIIIALVALSRQNDAGNNASSTDLYDEYIQNSDNRQRIASNCDTETPPPLPSPVTEETAENDKQIVCLENAVTQMQCDAVDTAIKQAAKEIRRFQRTQSEKLKRDLGVKPRRELCRSESETRLRIVPSGNELTISSIDKVDTMSNEEFRLTIEAFIAKHQRFIWGQTEDGRL</sequence>
<feature type="transmembrane region" description="Helical" evidence="2">
    <location>
        <begin position="29"/>
        <end position="47"/>
    </location>
</feature>
<gene>
    <name evidence="3" type="ORF">Din_001831</name>
</gene>
<feature type="region of interest" description="Disordered" evidence="1">
    <location>
        <begin position="117"/>
        <end position="137"/>
    </location>
</feature>
<dbReference type="PANTHER" id="PTHR33640:SF30">
    <property type="entry name" value="DUF4408 DOMAIN-CONTAINING PROTEIN"/>
    <property type="match status" value="1"/>
</dbReference>
<dbReference type="AlphaFoldDB" id="A0A5B6YKT7"/>
<evidence type="ECO:0008006" key="4">
    <source>
        <dbReference type="Google" id="ProtNLM"/>
    </source>
</evidence>
<organism evidence="3">
    <name type="scientific">Davidia involucrata</name>
    <name type="common">Dove tree</name>
    <dbReference type="NCBI Taxonomy" id="16924"/>
    <lineage>
        <taxon>Eukaryota</taxon>
        <taxon>Viridiplantae</taxon>
        <taxon>Streptophyta</taxon>
        <taxon>Embryophyta</taxon>
        <taxon>Tracheophyta</taxon>
        <taxon>Spermatophyta</taxon>
        <taxon>Magnoliopsida</taxon>
        <taxon>eudicotyledons</taxon>
        <taxon>Gunneridae</taxon>
        <taxon>Pentapetalae</taxon>
        <taxon>asterids</taxon>
        <taxon>Cornales</taxon>
        <taxon>Nyssaceae</taxon>
        <taxon>Davidia</taxon>
    </lineage>
</organism>
<dbReference type="EMBL" id="GHES01001831">
    <property type="protein sequence ID" value="MPA32390.1"/>
    <property type="molecule type" value="Transcribed_RNA"/>
</dbReference>
<evidence type="ECO:0000256" key="2">
    <source>
        <dbReference type="SAM" id="Phobius"/>
    </source>
</evidence>